<dbReference type="InterPro" id="IPR001463">
    <property type="entry name" value="Na/Ala_symport"/>
</dbReference>
<evidence type="ECO:0000256" key="7">
    <source>
        <dbReference type="ARBA" id="ARBA00023136"/>
    </source>
</evidence>
<gene>
    <name evidence="8" type="ORF">NCTC12965_02829</name>
</gene>
<comment type="subcellular location">
    <subcellularLocation>
        <location evidence="1">Cell membrane</location>
        <topology evidence="1">Multi-pass membrane protein</topology>
    </subcellularLocation>
</comment>
<evidence type="ECO:0000256" key="4">
    <source>
        <dbReference type="ARBA" id="ARBA00022475"/>
    </source>
</evidence>
<keyword evidence="6" id="KW-1133">Transmembrane helix</keyword>
<keyword evidence="4" id="KW-1003">Cell membrane</keyword>
<evidence type="ECO:0000256" key="1">
    <source>
        <dbReference type="ARBA" id="ARBA00004651"/>
    </source>
</evidence>
<reference evidence="8" key="1">
    <citation type="submission" date="2019-05" db="EMBL/GenBank/DDBJ databases">
        <authorList>
            <consortium name="Pathogen Informatics"/>
        </authorList>
    </citation>
    <scope>NUCLEOTIDE SEQUENCE [LARGE SCALE GENOMIC DNA]</scope>
    <source>
        <strain evidence="8">NCTC12965</strain>
    </source>
</reference>
<dbReference type="EMBL" id="CABEEZ010000063">
    <property type="protein sequence ID" value="VTR29158.1"/>
    <property type="molecule type" value="Genomic_DNA"/>
</dbReference>
<evidence type="ECO:0000313" key="8">
    <source>
        <dbReference type="EMBL" id="VTR29158.1"/>
    </source>
</evidence>
<evidence type="ECO:0000256" key="5">
    <source>
        <dbReference type="ARBA" id="ARBA00022692"/>
    </source>
</evidence>
<accession>A0A4V6KN25</accession>
<dbReference type="AlphaFoldDB" id="A0A4V6KN25"/>
<sequence length="61" mass="6923">MALMAITNLTAILLLSDVAFKLAKDYNHQRSLGKLPTFDINHYPELGSQLEPGIWKPSRQR</sequence>
<evidence type="ECO:0000256" key="2">
    <source>
        <dbReference type="ARBA" id="ARBA00009261"/>
    </source>
</evidence>
<proteinExistence type="inferred from homology"/>
<comment type="similarity">
    <text evidence="2">Belongs to the alanine or glycine:cation symporter (AGCS) (TC 2.A.25) family.</text>
</comment>
<keyword evidence="3" id="KW-0813">Transport</keyword>
<keyword evidence="7" id="KW-0472">Membrane</keyword>
<evidence type="ECO:0000256" key="6">
    <source>
        <dbReference type="ARBA" id="ARBA00022989"/>
    </source>
</evidence>
<organism evidence="8">
    <name type="scientific">Serratia fonticola</name>
    <dbReference type="NCBI Taxonomy" id="47917"/>
    <lineage>
        <taxon>Bacteria</taxon>
        <taxon>Pseudomonadati</taxon>
        <taxon>Pseudomonadota</taxon>
        <taxon>Gammaproteobacteria</taxon>
        <taxon>Enterobacterales</taxon>
        <taxon>Yersiniaceae</taxon>
        <taxon>Serratia</taxon>
    </lineage>
</organism>
<dbReference type="GO" id="GO:0005283">
    <property type="term" value="F:amino acid:sodium symporter activity"/>
    <property type="evidence" value="ECO:0007669"/>
    <property type="project" value="InterPro"/>
</dbReference>
<keyword evidence="5" id="KW-0812">Transmembrane</keyword>
<name>A0A4V6KN25_SERFO</name>
<dbReference type="Pfam" id="PF01235">
    <property type="entry name" value="Na_Ala_symp"/>
    <property type="match status" value="1"/>
</dbReference>
<protein>
    <submittedName>
        <fullName evidence="8">Na+/alanine symporter</fullName>
    </submittedName>
</protein>
<evidence type="ECO:0000256" key="3">
    <source>
        <dbReference type="ARBA" id="ARBA00022448"/>
    </source>
</evidence>
<dbReference type="GO" id="GO:0005886">
    <property type="term" value="C:plasma membrane"/>
    <property type="evidence" value="ECO:0007669"/>
    <property type="project" value="UniProtKB-SubCell"/>
</dbReference>